<organism evidence="1 2">
    <name type="scientific">Chlamydia ibidis 10-1398/6</name>
    <dbReference type="NCBI Taxonomy" id="1046581"/>
    <lineage>
        <taxon>Bacteria</taxon>
        <taxon>Pseudomonadati</taxon>
        <taxon>Chlamydiota</taxon>
        <taxon>Chlamydiia</taxon>
        <taxon>Chlamydiales</taxon>
        <taxon>Chlamydiaceae</taxon>
        <taxon>Chlamydia/Chlamydophila group</taxon>
        <taxon>Chlamydia</taxon>
    </lineage>
</organism>
<dbReference type="Proteomes" id="UP000016064">
    <property type="component" value="Unassembled WGS sequence"/>
</dbReference>
<dbReference type="RefSeq" id="WP_020370691.1">
    <property type="nucleotide sequence ID" value="NZ_APJW01000001.1"/>
</dbReference>
<evidence type="ECO:0000313" key="1">
    <source>
        <dbReference type="EMBL" id="EQM63015.1"/>
    </source>
</evidence>
<dbReference type="EMBL" id="APJW01000001">
    <property type="protein sequence ID" value="EQM63015.1"/>
    <property type="molecule type" value="Genomic_DNA"/>
</dbReference>
<reference evidence="1 2" key="1">
    <citation type="submission" date="2013-07" db="EMBL/GenBank/DDBJ databases">
        <title>Isolation of a new Chlamydia species from the feral Sacred Ibis (Threskiornis aethiopicus): Chlamydia ibidis.</title>
        <authorList>
            <person name="Vorimore F."/>
            <person name="Hsia R.-C."/>
            <person name="Huot-Creasy H."/>
            <person name="Bastian S."/>
            <person name="Deruyter L."/>
            <person name="Passet A."/>
            <person name="Sachse K."/>
            <person name="Bavoil P."/>
            <person name="Myers G."/>
            <person name="Laroucau K."/>
        </authorList>
    </citation>
    <scope>NUCLEOTIDE SEQUENCE [LARGE SCALE GENOMIC DNA]</scope>
    <source>
        <strain evidence="1 2">10-1398/6</strain>
    </source>
</reference>
<name>A0ABN0N0G9_9CHLA</name>
<proteinExistence type="predicted"/>
<evidence type="ECO:0000313" key="2">
    <source>
        <dbReference type="Proteomes" id="UP000016064"/>
    </source>
</evidence>
<keyword evidence="2" id="KW-1185">Reference proteome</keyword>
<protein>
    <submittedName>
        <fullName evidence="1">Uncharacterized protein</fullName>
    </submittedName>
</protein>
<accession>A0ABN0N0G9</accession>
<sequence length="76" mass="8714">MNESIQTVSFSKTHRLTAKATVSLEMPLATHSLHQEGMPETRRLEDDFLRAEAILTEMQEIRCCLERSLDNLVPRS</sequence>
<gene>
    <name evidence="1" type="ORF">H359_0036</name>
</gene>
<comment type="caution">
    <text evidence="1">The sequence shown here is derived from an EMBL/GenBank/DDBJ whole genome shotgun (WGS) entry which is preliminary data.</text>
</comment>